<evidence type="ECO:0000313" key="2">
    <source>
        <dbReference type="Proteomes" id="UP000077667"/>
    </source>
</evidence>
<dbReference type="OrthoDB" id="262740at2"/>
<organism evidence="1 2">
    <name type="scientific">Niabella ginsenosidivorans</name>
    <dbReference type="NCBI Taxonomy" id="1176587"/>
    <lineage>
        <taxon>Bacteria</taxon>
        <taxon>Pseudomonadati</taxon>
        <taxon>Bacteroidota</taxon>
        <taxon>Chitinophagia</taxon>
        <taxon>Chitinophagales</taxon>
        <taxon>Chitinophagaceae</taxon>
        <taxon>Niabella</taxon>
    </lineage>
</organism>
<proteinExistence type="predicted"/>
<reference evidence="1 2" key="1">
    <citation type="submission" date="2016-05" db="EMBL/GenBank/DDBJ databases">
        <title>Niabella ginsenosidivorans BS26 whole genome sequencing.</title>
        <authorList>
            <person name="Im W.T."/>
            <person name="Siddiqi M.Z."/>
        </authorList>
    </citation>
    <scope>NUCLEOTIDE SEQUENCE [LARGE SCALE GENOMIC DNA]</scope>
    <source>
        <strain evidence="1 2">BS26</strain>
    </source>
</reference>
<accession>A0A1A9I0Z2</accession>
<dbReference type="STRING" id="1176587.A8C56_04795"/>
<keyword evidence="2" id="KW-1185">Reference proteome</keyword>
<sequence>MLKGKISIAIFIGTPVPVPVPNPVIEALSSVEVNTDTGSASGFQLVFNFDSKSPLNTLLLLVGQTGPFVRVIIQATINGTDSVLMDGMITNHQLTPNVQTGESVFTISGRDLTSVMDYIDFSGLPYPCMPPETRVLLILAKYAVFGIIPMVIPSIFPDIPIVTEQIPSQQGKDLEYITQLATENGYVFYIEPGPVVGTNVAYWGPELKVGVPQKALNINMDAYTNITSLNFSFDDSNKSMPIVYIQNQQTRAPIPVPIPDINPLQPPLGLIPPIPVQFNKMTDTAKLNPVQALARGVAEASSSSDAVTGTGSLDVVRYGAVLKARSLVGVRGAGDAFDGLYFVKSVKHKIQRGTYTQDFTLTRNGLVSTLPVVPA</sequence>
<protein>
    <recommendedName>
        <fullName evidence="3">Phage protein D</fullName>
    </recommendedName>
</protein>
<evidence type="ECO:0000313" key="1">
    <source>
        <dbReference type="EMBL" id="ANH80390.1"/>
    </source>
</evidence>
<name>A0A1A9I0Z2_9BACT</name>
<gene>
    <name evidence="1" type="ORF">A8C56_04795</name>
</gene>
<dbReference type="AlphaFoldDB" id="A0A1A9I0Z2"/>
<evidence type="ECO:0008006" key="3">
    <source>
        <dbReference type="Google" id="ProtNLM"/>
    </source>
</evidence>
<dbReference type="RefSeq" id="WP_067752768.1">
    <property type="nucleotide sequence ID" value="NZ_CP015772.1"/>
</dbReference>
<dbReference type="KEGG" id="nia:A8C56_04795"/>
<dbReference type="Proteomes" id="UP000077667">
    <property type="component" value="Chromosome"/>
</dbReference>
<dbReference type="EMBL" id="CP015772">
    <property type="protein sequence ID" value="ANH80390.1"/>
    <property type="molecule type" value="Genomic_DNA"/>
</dbReference>